<evidence type="ECO:0000313" key="1">
    <source>
        <dbReference type="EMBL" id="CAI2359580.1"/>
    </source>
</evidence>
<evidence type="ECO:0000313" key="2">
    <source>
        <dbReference type="Proteomes" id="UP001295684"/>
    </source>
</evidence>
<accession>A0AAD1X6U2</accession>
<reference evidence="1" key="1">
    <citation type="submission" date="2023-07" db="EMBL/GenBank/DDBJ databases">
        <authorList>
            <consortium name="AG Swart"/>
            <person name="Singh M."/>
            <person name="Singh A."/>
            <person name="Seah K."/>
            <person name="Emmerich C."/>
        </authorList>
    </citation>
    <scope>NUCLEOTIDE SEQUENCE</scope>
    <source>
        <strain evidence="1">DP1</strain>
    </source>
</reference>
<organism evidence="1 2">
    <name type="scientific">Euplotes crassus</name>
    <dbReference type="NCBI Taxonomy" id="5936"/>
    <lineage>
        <taxon>Eukaryota</taxon>
        <taxon>Sar</taxon>
        <taxon>Alveolata</taxon>
        <taxon>Ciliophora</taxon>
        <taxon>Intramacronucleata</taxon>
        <taxon>Spirotrichea</taxon>
        <taxon>Hypotrichia</taxon>
        <taxon>Euplotida</taxon>
        <taxon>Euplotidae</taxon>
        <taxon>Moneuplotes</taxon>
    </lineage>
</organism>
<keyword evidence="2" id="KW-1185">Reference proteome</keyword>
<comment type="caution">
    <text evidence="1">The sequence shown here is derived from an EMBL/GenBank/DDBJ whole genome shotgun (WGS) entry which is preliminary data.</text>
</comment>
<dbReference type="AlphaFoldDB" id="A0AAD1X6U2"/>
<dbReference type="Proteomes" id="UP001295684">
    <property type="component" value="Unassembled WGS sequence"/>
</dbReference>
<gene>
    <name evidence="1" type="ORF">ECRASSUSDP1_LOCUS872</name>
</gene>
<protein>
    <submittedName>
        <fullName evidence="1">Uncharacterized protein</fullName>
    </submittedName>
</protein>
<name>A0AAD1X6U2_EUPCR</name>
<dbReference type="EMBL" id="CAMPGE010000821">
    <property type="protein sequence ID" value="CAI2359580.1"/>
    <property type="molecule type" value="Genomic_DNA"/>
</dbReference>
<sequence length="55" mass="6601">MLFLFVLSFNFKDVLKKHLDEKKRNLRSNQADYEDKHSSIIFKAAKKQRGFLLRS</sequence>
<proteinExistence type="predicted"/>